<organism evidence="1 2">
    <name type="scientific">Chromobacterium violaceum</name>
    <dbReference type="NCBI Taxonomy" id="536"/>
    <lineage>
        <taxon>Bacteria</taxon>
        <taxon>Pseudomonadati</taxon>
        <taxon>Pseudomonadota</taxon>
        <taxon>Betaproteobacteria</taxon>
        <taxon>Neisseriales</taxon>
        <taxon>Chromobacteriaceae</taxon>
        <taxon>Chromobacterium</taxon>
    </lineage>
</organism>
<gene>
    <name evidence="1" type="ORF">NCTC9695_03560</name>
</gene>
<evidence type="ECO:0000313" key="1">
    <source>
        <dbReference type="EMBL" id="VEB43106.1"/>
    </source>
</evidence>
<dbReference type="EMBL" id="LR134182">
    <property type="protein sequence ID" value="VEB43106.1"/>
    <property type="molecule type" value="Genomic_DNA"/>
</dbReference>
<protein>
    <submittedName>
        <fullName evidence="1">Uncharacterized protein</fullName>
    </submittedName>
</protein>
<dbReference type="AlphaFoldDB" id="A0A3S4JXS7"/>
<evidence type="ECO:0000313" key="2">
    <source>
        <dbReference type="Proteomes" id="UP000275777"/>
    </source>
</evidence>
<accession>A0A3S4JXS7</accession>
<proteinExistence type="predicted"/>
<reference evidence="1 2" key="1">
    <citation type="submission" date="2018-12" db="EMBL/GenBank/DDBJ databases">
        <authorList>
            <consortium name="Pathogen Informatics"/>
        </authorList>
    </citation>
    <scope>NUCLEOTIDE SEQUENCE [LARGE SCALE GENOMIC DNA]</scope>
    <source>
        <strain evidence="1 2">NCTC9695</strain>
    </source>
</reference>
<sequence>MGKLRFRSSAQLPFRVDLQRAAQAYLAERGDHRFADWRVG</sequence>
<dbReference type="Proteomes" id="UP000275777">
    <property type="component" value="Chromosome"/>
</dbReference>
<name>A0A3S4JXS7_CHRVL</name>